<name>A0A2K3PDP8_TRIPR</name>
<accession>A0A2K3PDP8</accession>
<dbReference type="AlphaFoldDB" id="A0A2K3PDP8"/>
<evidence type="ECO:0000313" key="2">
    <source>
        <dbReference type="Proteomes" id="UP000236291"/>
    </source>
</evidence>
<sequence>MTRGGRVAANWACSIHAKPFINAVSMETMFAFRNASDYVLAVNTTRTEEDMDESDVTCFVNRETNELDHYFCSRICT</sequence>
<evidence type="ECO:0000313" key="1">
    <source>
        <dbReference type="EMBL" id="PNY13375.1"/>
    </source>
</evidence>
<gene>
    <name evidence="1" type="ORF">L195_g010028</name>
</gene>
<comment type="caution">
    <text evidence="1">The sequence shown here is derived from an EMBL/GenBank/DDBJ whole genome shotgun (WGS) entry which is preliminary data.</text>
</comment>
<dbReference type="EMBL" id="ASHM01006029">
    <property type="protein sequence ID" value="PNY13375.1"/>
    <property type="molecule type" value="Genomic_DNA"/>
</dbReference>
<reference evidence="1 2" key="2">
    <citation type="journal article" date="2017" name="Front. Plant Sci.">
        <title>Gene Classification and Mining of Molecular Markers Useful in Red Clover (Trifolium pratense) Breeding.</title>
        <authorList>
            <person name="Istvanek J."/>
            <person name="Dluhosova J."/>
            <person name="Dluhos P."/>
            <person name="Patkova L."/>
            <person name="Nedelnik J."/>
            <person name="Repkova J."/>
        </authorList>
    </citation>
    <scope>NUCLEOTIDE SEQUENCE [LARGE SCALE GENOMIC DNA]</scope>
    <source>
        <strain evidence="2">cv. Tatra</strain>
        <tissue evidence="1">Young leaves</tissue>
    </source>
</reference>
<organism evidence="1 2">
    <name type="scientific">Trifolium pratense</name>
    <name type="common">Red clover</name>
    <dbReference type="NCBI Taxonomy" id="57577"/>
    <lineage>
        <taxon>Eukaryota</taxon>
        <taxon>Viridiplantae</taxon>
        <taxon>Streptophyta</taxon>
        <taxon>Embryophyta</taxon>
        <taxon>Tracheophyta</taxon>
        <taxon>Spermatophyta</taxon>
        <taxon>Magnoliopsida</taxon>
        <taxon>eudicotyledons</taxon>
        <taxon>Gunneridae</taxon>
        <taxon>Pentapetalae</taxon>
        <taxon>rosids</taxon>
        <taxon>fabids</taxon>
        <taxon>Fabales</taxon>
        <taxon>Fabaceae</taxon>
        <taxon>Papilionoideae</taxon>
        <taxon>50 kb inversion clade</taxon>
        <taxon>NPAAA clade</taxon>
        <taxon>Hologalegina</taxon>
        <taxon>IRL clade</taxon>
        <taxon>Trifolieae</taxon>
        <taxon>Trifolium</taxon>
    </lineage>
</organism>
<reference evidence="1 2" key="1">
    <citation type="journal article" date="2014" name="Am. J. Bot.">
        <title>Genome assembly and annotation for red clover (Trifolium pratense; Fabaceae).</title>
        <authorList>
            <person name="Istvanek J."/>
            <person name="Jaros M."/>
            <person name="Krenek A."/>
            <person name="Repkova J."/>
        </authorList>
    </citation>
    <scope>NUCLEOTIDE SEQUENCE [LARGE SCALE GENOMIC DNA]</scope>
    <source>
        <strain evidence="2">cv. Tatra</strain>
        <tissue evidence="1">Young leaves</tissue>
    </source>
</reference>
<dbReference type="Proteomes" id="UP000236291">
    <property type="component" value="Unassembled WGS sequence"/>
</dbReference>
<proteinExistence type="predicted"/>
<protein>
    <submittedName>
        <fullName evidence="1">Uncharacterized protein</fullName>
    </submittedName>
</protein>